<evidence type="ECO:0000313" key="2">
    <source>
        <dbReference type="Proteomes" id="UP001231109"/>
    </source>
</evidence>
<accession>A0ABT9I164</accession>
<sequence>MRTLQEVPAEITPDNNGYEYFRQHAGATEHMVSDTFSQLMRQCDTEDCNAVLAAQPNVAQLIDEHKPLIDFYQQVRSYPHWYEPALADAAQALPSYHGIMHAQQLLFLQAWLAAQQQDIPTVRLLLQQDLQFWRTVLSGNNLLLSKMISIEAVKRHFSFATVLKQQIEPQQQADMMPDSWLAPFTPEELSLLQALSGEWVFGDNAIAAALKEDLARDDIAITEQLSIVLLKPFFLMQATSNDRAAMLLAQANAEVQPIQPWYSWVYNPAGKLINSVTPDYSSYQKRLEGLEPLRQQAIAIN</sequence>
<reference evidence="1 2" key="1">
    <citation type="submission" date="2022-11" db="EMBL/GenBank/DDBJ databases">
        <title>Viruses from the air-sea interface of a natural surface slick.</title>
        <authorList>
            <person name="Rahlff J."/>
            <person name="Holmfeldt K."/>
        </authorList>
    </citation>
    <scope>NUCLEOTIDE SEQUENCE [LARGE SCALE GENOMIC DNA]</scope>
    <source>
        <strain evidence="1 2">SMS4</strain>
    </source>
</reference>
<proteinExistence type="predicted"/>
<dbReference type="Proteomes" id="UP001231109">
    <property type="component" value="Unassembled WGS sequence"/>
</dbReference>
<keyword evidence="2" id="KW-1185">Reference proteome</keyword>
<dbReference type="RefSeq" id="WP_305976534.1">
    <property type="nucleotide sequence ID" value="NZ_JAPJDZ010000038.1"/>
</dbReference>
<evidence type="ECO:0000313" key="1">
    <source>
        <dbReference type="EMBL" id="MDP5137117.1"/>
    </source>
</evidence>
<protein>
    <submittedName>
        <fullName evidence="1">Uncharacterized protein</fullName>
    </submittedName>
</protein>
<name>A0ABT9I164_9GAMM</name>
<comment type="caution">
    <text evidence="1">The sequence shown here is derived from an EMBL/GenBank/DDBJ whole genome shotgun (WGS) entry which is preliminary data.</text>
</comment>
<gene>
    <name evidence="1" type="ORF">ORJ04_14275</name>
</gene>
<organism evidence="1 2">
    <name type="scientific">Rheinheimera baltica</name>
    <dbReference type="NCBI Taxonomy" id="67576"/>
    <lineage>
        <taxon>Bacteria</taxon>
        <taxon>Pseudomonadati</taxon>
        <taxon>Pseudomonadota</taxon>
        <taxon>Gammaproteobacteria</taxon>
        <taxon>Chromatiales</taxon>
        <taxon>Chromatiaceae</taxon>
        <taxon>Rheinheimera</taxon>
    </lineage>
</organism>
<dbReference type="EMBL" id="JAPJDZ010000038">
    <property type="protein sequence ID" value="MDP5137117.1"/>
    <property type="molecule type" value="Genomic_DNA"/>
</dbReference>